<dbReference type="RefSeq" id="WP_386059034.1">
    <property type="nucleotide sequence ID" value="NZ_JBHTKL010000002.1"/>
</dbReference>
<proteinExistence type="predicted"/>
<dbReference type="EMBL" id="JBHTKL010000002">
    <property type="protein sequence ID" value="MFD1019169.1"/>
    <property type="molecule type" value="Genomic_DNA"/>
</dbReference>
<evidence type="ECO:0000313" key="2">
    <source>
        <dbReference type="EMBL" id="MFD1019169.1"/>
    </source>
</evidence>
<dbReference type="Gene3D" id="3.10.180.10">
    <property type="entry name" value="2,3-Dihydroxybiphenyl 1,2-Dioxygenase, domain 1"/>
    <property type="match status" value="1"/>
</dbReference>
<feature type="domain" description="VOC" evidence="1">
    <location>
        <begin position="1"/>
        <end position="108"/>
    </location>
</feature>
<dbReference type="SUPFAM" id="SSF54593">
    <property type="entry name" value="Glyoxalase/Bleomycin resistance protein/Dihydroxybiphenyl dioxygenase"/>
    <property type="match status" value="1"/>
</dbReference>
<evidence type="ECO:0000259" key="1">
    <source>
        <dbReference type="PROSITE" id="PS51819"/>
    </source>
</evidence>
<dbReference type="InterPro" id="IPR004360">
    <property type="entry name" value="Glyas_Fos-R_dOase_dom"/>
</dbReference>
<organism evidence="2 3">
    <name type="scientific">Thalassobacillus hwangdonensis</name>
    <dbReference type="NCBI Taxonomy" id="546108"/>
    <lineage>
        <taxon>Bacteria</taxon>
        <taxon>Bacillati</taxon>
        <taxon>Bacillota</taxon>
        <taxon>Bacilli</taxon>
        <taxon>Bacillales</taxon>
        <taxon>Bacillaceae</taxon>
        <taxon>Thalassobacillus</taxon>
    </lineage>
</organism>
<dbReference type="CDD" id="cd06587">
    <property type="entry name" value="VOC"/>
    <property type="match status" value="1"/>
</dbReference>
<comment type="caution">
    <text evidence="2">The sequence shown here is derived from an EMBL/GenBank/DDBJ whole genome shotgun (WGS) entry which is preliminary data.</text>
</comment>
<keyword evidence="3" id="KW-1185">Reference proteome</keyword>
<dbReference type="InterPro" id="IPR037523">
    <property type="entry name" value="VOC_core"/>
</dbReference>
<sequence length="114" mass="12900">MGIGVSDMKTSIQFYENQFGFHYEQGFSLADEEIVFIKNGEARIELIYAKGTSPSSASQHVCLEVKSLNEWKRHISLVPVEGPFKLNNGWETIFYQGPDGETIELLQLNENRGT</sequence>
<dbReference type="PROSITE" id="PS51819">
    <property type="entry name" value="VOC"/>
    <property type="match status" value="1"/>
</dbReference>
<dbReference type="Proteomes" id="UP001596990">
    <property type="component" value="Unassembled WGS sequence"/>
</dbReference>
<reference evidence="3" key="1">
    <citation type="journal article" date="2019" name="Int. J. Syst. Evol. Microbiol.">
        <title>The Global Catalogue of Microorganisms (GCM) 10K type strain sequencing project: providing services to taxonomists for standard genome sequencing and annotation.</title>
        <authorList>
            <consortium name="The Broad Institute Genomics Platform"/>
            <consortium name="The Broad Institute Genome Sequencing Center for Infectious Disease"/>
            <person name="Wu L."/>
            <person name="Ma J."/>
        </authorList>
    </citation>
    <scope>NUCLEOTIDE SEQUENCE [LARGE SCALE GENOMIC DNA]</scope>
    <source>
        <strain evidence="3">CCUG 56607</strain>
    </source>
</reference>
<evidence type="ECO:0000313" key="3">
    <source>
        <dbReference type="Proteomes" id="UP001596990"/>
    </source>
</evidence>
<gene>
    <name evidence="2" type="ORF">ACFQ2J_08185</name>
</gene>
<dbReference type="InterPro" id="IPR029068">
    <property type="entry name" value="Glyas_Bleomycin-R_OHBP_Dase"/>
</dbReference>
<name>A0ABW3KZ73_9BACI</name>
<protein>
    <submittedName>
        <fullName evidence="2">VOC family protein</fullName>
    </submittedName>
</protein>
<dbReference type="Pfam" id="PF00903">
    <property type="entry name" value="Glyoxalase"/>
    <property type="match status" value="1"/>
</dbReference>
<accession>A0ABW3KZ73</accession>